<dbReference type="Proteomes" id="UP000032503">
    <property type="component" value="Unassembled WGS sequence"/>
</dbReference>
<gene>
    <name evidence="1" type="ORF">TZ00_13210</name>
</gene>
<dbReference type="EMBL" id="JYFC01000006">
    <property type="protein sequence ID" value="KJC63523.1"/>
    <property type="molecule type" value="Genomic_DNA"/>
</dbReference>
<accession>A0ABR5CD07</accession>
<keyword evidence="2" id="KW-1185">Reference proteome</keyword>
<organism evidence="1 2">
    <name type="scientific">Agreia bicolorata</name>
    <dbReference type="NCBI Taxonomy" id="110935"/>
    <lineage>
        <taxon>Bacteria</taxon>
        <taxon>Bacillati</taxon>
        <taxon>Actinomycetota</taxon>
        <taxon>Actinomycetes</taxon>
        <taxon>Micrococcales</taxon>
        <taxon>Microbacteriaceae</taxon>
        <taxon>Agreia</taxon>
    </lineage>
</organism>
<evidence type="ECO:0000313" key="1">
    <source>
        <dbReference type="EMBL" id="KJC63523.1"/>
    </source>
</evidence>
<evidence type="ECO:0000313" key="2">
    <source>
        <dbReference type="Proteomes" id="UP000032503"/>
    </source>
</evidence>
<sequence length="145" mass="15861">MALNEALNPTGPGFKRGQDRVIGILRAASHRETESHGPDRRIAFRTTRHLIEGAQRSGLTDTAIAEALGVKRDTIRSRSGVDGIIDPAIFVELASITHSDIEQWREDRHLELIGPDRGGLVGYRASELLSAVVRDALLADPASRY</sequence>
<name>A0ABR5CD07_9MICO</name>
<dbReference type="RefSeq" id="WP_044442411.1">
    <property type="nucleotide sequence ID" value="NZ_JYFC01000006.1"/>
</dbReference>
<reference evidence="1 2" key="1">
    <citation type="journal article" date="2001" name="Int. J. Syst. Evol. Microbiol.">
        <title>Agreia bicolorata gen. nov., sp. nov., to accommodate actinobacteria isolated from narrow reed grass infected by the nematode Heteroanguina graminophila.</title>
        <authorList>
            <person name="Evtushenko L.I."/>
            <person name="Dorofeeva L.V."/>
            <person name="Dobrovolskaya T.G."/>
            <person name="Streshinskaya G.M."/>
            <person name="Subbotin S.A."/>
            <person name="Tiedje J.M."/>
        </authorList>
    </citation>
    <scope>NUCLEOTIDE SEQUENCE [LARGE SCALE GENOMIC DNA]</scope>
    <source>
        <strain evidence="1 2">VKM Ac-1804</strain>
    </source>
</reference>
<comment type="caution">
    <text evidence="1">The sequence shown here is derived from an EMBL/GenBank/DDBJ whole genome shotgun (WGS) entry which is preliminary data.</text>
</comment>
<evidence type="ECO:0008006" key="3">
    <source>
        <dbReference type="Google" id="ProtNLM"/>
    </source>
</evidence>
<protein>
    <recommendedName>
        <fullName evidence="3">Homeodomain-like domain-containing protein</fullName>
    </recommendedName>
</protein>
<proteinExistence type="predicted"/>